<evidence type="ECO:0000313" key="2">
    <source>
        <dbReference type="EMBL" id="MEQ2465533.1"/>
    </source>
</evidence>
<accession>A0ABV1EYX2</accession>
<feature type="domain" description="N-acetyltransferase" evidence="1">
    <location>
        <begin position="6"/>
        <end position="158"/>
    </location>
</feature>
<dbReference type="InterPro" id="IPR000182">
    <property type="entry name" value="GNAT_dom"/>
</dbReference>
<organism evidence="2 3">
    <name type="scientific">Niallia hominis</name>
    <dbReference type="NCBI Taxonomy" id="3133173"/>
    <lineage>
        <taxon>Bacteria</taxon>
        <taxon>Bacillati</taxon>
        <taxon>Bacillota</taxon>
        <taxon>Bacilli</taxon>
        <taxon>Bacillales</taxon>
        <taxon>Bacillaceae</taxon>
        <taxon>Niallia</taxon>
    </lineage>
</organism>
<evidence type="ECO:0000259" key="1">
    <source>
        <dbReference type="PROSITE" id="PS51186"/>
    </source>
</evidence>
<evidence type="ECO:0000313" key="3">
    <source>
        <dbReference type="Proteomes" id="UP001465426"/>
    </source>
</evidence>
<gene>
    <name evidence="2" type="ORF">WMO63_07615</name>
</gene>
<name>A0ABV1EYX2_9BACI</name>
<reference evidence="2 3" key="1">
    <citation type="submission" date="2024-03" db="EMBL/GenBank/DDBJ databases">
        <title>Human intestinal bacterial collection.</title>
        <authorList>
            <person name="Pauvert C."/>
            <person name="Hitch T.C.A."/>
            <person name="Clavel T."/>
        </authorList>
    </citation>
    <scope>NUCLEOTIDE SEQUENCE [LARGE SCALE GENOMIC DNA]</scope>
    <source>
        <strain evidence="2 3">CLA-SR-H024</strain>
    </source>
</reference>
<dbReference type="Gene3D" id="3.40.630.30">
    <property type="match status" value="1"/>
</dbReference>
<dbReference type="SUPFAM" id="SSF55729">
    <property type="entry name" value="Acyl-CoA N-acyltransferases (Nat)"/>
    <property type="match status" value="1"/>
</dbReference>
<dbReference type="InterPro" id="IPR016181">
    <property type="entry name" value="Acyl_CoA_acyltransferase"/>
</dbReference>
<dbReference type="PROSITE" id="PS51186">
    <property type="entry name" value="GNAT"/>
    <property type="match status" value="1"/>
</dbReference>
<dbReference type="Pfam" id="PF00583">
    <property type="entry name" value="Acetyltransf_1"/>
    <property type="match status" value="1"/>
</dbReference>
<proteinExistence type="predicted"/>
<comment type="caution">
    <text evidence="2">The sequence shown here is derived from an EMBL/GenBank/DDBJ whole genome shotgun (WGS) entry which is preliminary data.</text>
</comment>
<sequence>MINLAITLELYQEKYKQELEEYFLSEEQLYYTSMPLDALEKCITEENRHPIVILKDGAVAGFFVLHGWEGVKAYSENKEAILMRAYSIQHSFQGQGVGRKSVELLIPFVKKYYPAKKEVILAVNVKNTRAQYVYQKAGFEDTRRRVMGRKGELIIFNRKV</sequence>
<dbReference type="EMBL" id="JBBMFN010000013">
    <property type="protein sequence ID" value="MEQ2465533.1"/>
    <property type="molecule type" value="Genomic_DNA"/>
</dbReference>
<keyword evidence="3" id="KW-1185">Reference proteome</keyword>
<dbReference type="Proteomes" id="UP001465426">
    <property type="component" value="Unassembled WGS sequence"/>
</dbReference>
<protein>
    <submittedName>
        <fullName evidence="2">GNAT family N-acetyltransferase</fullName>
    </submittedName>
</protein>